<accession>A0A3G5A8I2</accession>
<feature type="transmembrane region" description="Helical" evidence="1">
    <location>
        <begin position="58"/>
        <end position="81"/>
    </location>
</feature>
<dbReference type="EMBL" id="MK072384">
    <property type="protein sequence ID" value="AYV82814.1"/>
    <property type="molecule type" value="Genomic_DNA"/>
</dbReference>
<organism evidence="2">
    <name type="scientific">Hyperionvirus sp</name>
    <dbReference type="NCBI Taxonomy" id="2487770"/>
    <lineage>
        <taxon>Viruses</taxon>
        <taxon>Varidnaviria</taxon>
        <taxon>Bamfordvirae</taxon>
        <taxon>Nucleocytoviricota</taxon>
        <taxon>Megaviricetes</taxon>
        <taxon>Imitervirales</taxon>
        <taxon>Mimiviridae</taxon>
        <taxon>Klosneuvirinae</taxon>
    </lineage>
</organism>
<keyword evidence="1" id="KW-0472">Membrane</keyword>
<evidence type="ECO:0000256" key="1">
    <source>
        <dbReference type="SAM" id="Phobius"/>
    </source>
</evidence>
<evidence type="ECO:0000313" key="2">
    <source>
        <dbReference type="EMBL" id="AYV82814.1"/>
    </source>
</evidence>
<keyword evidence="1" id="KW-1133">Transmembrane helix</keyword>
<keyword evidence="1" id="KW-0812">Transmembrane</keyword>
<sequence>MYEYNYEYFDCPGDINEANSCVKNKTLSQSFSSTIYYSCYSHFYNCRFRTSDELRNNYGTAFLTLTYFLGIIGLIWACVILKIKPSRESNLITEATYIAVPS</sequence>
<reference evidence="2" key="1">
    <citation type="submission" date="2018-10" db="EMBL/GenBank/DDBJ databases">
        <title>Hidden diversity of soil giant viruses.</title>
        <authorList>
            <person name="Schulz F."/>
            <person name="Alteio L."/>
            <person name="Goudeau D."/>
            <person name="Ryan E.M."/>
            <person name="Malmstrom R.R."/>
            <person name="Blanchard J."/>
            <person name="Woyke T."/>
        </authorList>
    </citation>
    <scope>NUCLEOTIDE SEQUENCE</scope>
    <source>
        <strain evidence="2">HYV1</strain>
    </source>
</reference>
<gene>
    <name evidence="2" type="ORF">Hyperionvirus2_182</name>
</gene>
<protein>
    <submittedName>
        <fullName evidence="2">Uncharacterized protein</fullName>
    </submittedName>
</protein>
<name>A0A3G5A8I2_9VIRU</name>
<proteinExistence type="predicted"/>